<dbReference type="Gene3D" id="3.90.1720.10">
    <property type="entry name" value="endopeptidase domain like (from Nostoc punctiforme)"/>
    <property type="match status" value="1"/>
</dbReference>
<dbReference type="PATRIC" id="fig|284581.3.peg.2111"/>
<dbReference type="Proteomes" id="UP000037558">
    <property type="component" value="Unassembled WGS sequence"/>
</dbReference>
<sequence>MKKLIATLAFTGVLASQPLFSHAAESNDTLRHGDIGPEVKQLQKKLINKGYYKAKHTTNFYNVDIKKSVMKLQKDAGLKKDGVMGKRTYQALTTVKSNSKVAGISTSTSADELISEAKKYSGISYKWGGESPSGFDCSGFLVYVFNKALGQDLPRTVADIHKQGTSVSEPQRGDIVFFETYKAGPSHAGIYLGDNKFIHASSSKGISVADLTSSYWSPRYLGAKHIIAK</sequence>
<dbReference type="Pfam" id="PF01471">
    <property type="entry name" value="PG_binding_1"/>
    <property type="match status" value="1"/>
</dbReference>
<reference evidence="8" key="1">
    <citation type="submission" date="2015-08" db="EMBL/GenBank/DDBJ databases">
        <title>Fjat-14210 dsm16467.</title>
        <authorList>
            <person name="Liu B."/>
            <person name="Wang J."/>
            <person name="Zhu Y."/>
            <person name="Liu G."/>
            <person name="Chen Q."/>
            <person name="Chen Z."/>
            <person name="Lan J."/>
            <person name="Che J."/>
            <person name="Ge C."/>
            <person name="Shi H."/>
            <person name="Pan Z."/>
            <person name="Liu X."/>
        </authorList>
    </citation>
    <scope>NUCLEOTIDE SEQUENCE [LARGE SCALE GENOMIC DNA]</scope>
    <source>
        <strain evidence="8">DSM 16467</strain>
    </source>
</reference>
<dbReference type="InterPro" id="IPR036366">
    <property type="entry name" value="PGBDSf"/>
</dbReference>
<protein>
    <submittedName>
        <fullName evidence="7">Endopeptidase</fullName>
    </submittedName>
</protein>
<dbReference type="InterPro" id="IPR038765">
    <property type="entry name" value="Papain-like_cys_pep_sf"/>
</dbReference>
<dbReference type="RefSeq" id="WP_053401282.1">
    <property type="nucleotide sequence ID" value="NZ_LILC01000013.1"/>
</dbReference>
<keyword evidence="8" id="KW-1185">Reference proteome</keyword>
<dbReference type="Gene3D" id="1.10.101.10">
    <property type="entry name" value="PGBD-like superfamily/PGBD"/>
    <property type="match status" value="1"/>
</dbReference>
<dbReference type="SUPFAM" id="SSF47090">
    <property type="entry name" value="PGBD-like"/>
    <property type="match status" value="1"/>
</dbReference>
<evidence type="ECO:0000256" key="1">
    <source>
        <dbReference type="ARBA" id="ARBA00007074"/>
    </source>
</evidence>
<feature type="chain" id="PRO_5005603176" evidence="5">
    <location>
        <begin position="24"/>
        <end position="229"/>
    </location>
</feature>
<comment type="similarity">
    <text evidence="1">Belongs to the peptidase C40 family.</text>
</comment>
<feature type="signal peptide" evidence="5">
    <location>
        <begin position="1"/>
        <end position="23"/>
    </location>
</feature>
<dbReference type="PROSITE" id="PS51935">
    <property type="entry name" value="NLPC_P60"/>
    <property type="match status" value="1"/>
</dbReference>
<dbReference type="Pfam" id="PF00877">
    <property type="entry name" value="NLPC_P60"/>
    <property type="match status" value="1"/>
</dbReference>
<evidence type="ECO:0000256" key="2">
    <source>
        <dbReference type="ARBA" id="ARBA00022670"/>
    </source>
</evidence>
<evidence type="ECO:0000256" key="4">
    <source>
        <dbReference type="ARBA" id="ARBA00022807"/>
    </source>
</evidence>
<dbReference type="EMBL" id="LILC01000013">
    <property type="protein sequence ID" value="KOO46211.1"/>
    <property type="molecule type" value="Genomic_DNA"/>
</dbReference>
<keyword evidence="2" id="KW-0645">Protease</keyword>
<dbReference type="SUPFAM" id="SSF54001">
    <property type="entry name" value="Cysteine proteinases"/>
    <property type="match status" value="1"/>
</dbReference>
<dbReference type="STRING" id="284581.AMD01_10125"/>
<evidence type="ECO:0000256" key="3">
    <source>
        <dbReference type="ARBA" id="ARBA00022801"/>
    </source>
</evidence>
<proteinExistence type="inferred from homology"/>
<dbReference type="InterPro" id="IPR051202">
    <property type="entry name" value="Peptidase_C40"/>
</dbReference>
<dbReference type="InterPro" id="IPR000064">
    <property type="entry name" value="NLP_P60_dom"/>
</dbReference>
<organism evidence="7 8">
    <name type="scientific">Priestia koreensis</name>
    <dbReference type="NCBI Taxonomy" id="284581"/>
    <lineage>
        <taxon>Bacteria</taxon>
        <taxon>Bacillati</taxon>
        <taxon>Bacillota</taxon>
        <taxon>Bacilli</taxon>
        <taxon>Bacillales</taxon>
        <taxon>Bacillaceae</taxon>
        <taxon>Priestia</taxon>
    </lineage>
</organism>
<dbReference type="OrthoDB" id="9813368at2"/>
<dbReference type="PANTHER" id="PTHR47053">
    <property type="entry name" value="MUREIN DD-ENDOPEPTIDASE MEPH-RELATED"/>
    <property type="match status" value="1"/>
</dbReference>
<evidence type="ECO:0000313" key="7">
    <source>
        <dbReference type="EMBL" id="KOO46211.1"/>
    </source>
</evidence>
<comment type="caution">
    <text evidence="7">The sequence shown here is derived from an EMBL/GenBank/DDBJ whole genome shotgun (WGS) entry which is preliminary data.</text>
</comment>
<evidence type="ECO:0000313" key="8">
    <source>
        <dbReference type="Proteomes" id="UP000037558"/>
    </source>
</evidence>
<dbReference type="InterPro" id="IPR036365">
    <property type="entry name" value="PGBD-like_sf"/>
</dbReference>
<dbReference type="PANTHER" id="PTHR47053:SF1">
    <property type="entry name" value="MUREIN DD-ENDOPEPTIDASE MEPH-RELATED"/>
    <property type="match status" value="1"/>
</dbReference>
<dbReference type="InterPro" id="IPR002477">
    <property type="entry name" value="Peptidoglycan-bd-like"/>
</dbReference>
<gene>
    <name evidence="7" type="ORF">AMD01_10125</name>
</gene>
<keyword evidence="3" id="KW-0378">Hydrolase</keyword>
<evidence type="ECO:0000256" key="5">
    <source>
        <dbReference type="SAM" id="SignalP"/>
    </source>
</evidence>
<name>A0A0M0L561_9BACI</name>
<dbReference type="GO" id="GO:0008234">
    <property type="term" value="F:cysteine-type peptidase activity"/>
    <property type="evidence" value="ECO:0007669"/>
    <property type="project" value="UniProtKB-KW"/>
</dbReference>
<dbReference type="AlphaFoldDB" id="A0A0M0L561"/>
<evidence type="ECO:0000259" key="6">
    <source>
        <dbReference type="PROSITE" id="PS51935"/>
    </source>
</evidence>
<accession>A0A0M0L561</accession>
<feature type="domain" description="NlpC/P60" evidence="6">
    <location>
        <begin position="107"/>
        <end position="227"/>
    </location>
</feature>
<keyword evidence="4" id="KW-0788">Thiol protease</keyword>
<dbReference type="GO" id="GO:0006508">
    <property type="term" value="P:proteolysis"/>
    <property type="evidence" value="ECO:0007669"/>
    <property type="project" value="UniProtKB-KW"/>
</dbReference>
<keyword evidence="5" id="KW-0732">Signal</keyword>